<dbReference type="Proteomes" id="UP000290560">
    <property type="component" value="Unassembled WGS sequence"/>
</dbReference>
<protein>
    <recommendedName>
        <fullName evidence="3">Transmembrane protein</fullName>
    </recommendedName>
</protein>
<organism evidence="2">
    <name type="scientific">Ensete ventricosum</name>
    <name type="common">Abyssinian banana</name>
    <name type="synonym">Musa ensete</name>
    <dbReference type="NCBI Taxonomy" id="4639"/>
    <lineage>
        <taxon>Eukaryota</taxon>
        <taxon>Viridiplantae</taxon>
        <taxon>Streptophyta</taxon>
        <taxon>Embryophyta</taxon>
        <taxon>Tracheophyta</taxon>
        <taxon>Spermatophyta</taxon>
        <taxon>Magnoliopsida</taxon>
        <taxon>Liliopsida</taxon>
        <taxon>Zingiberales</taxon>
        <taxon>Musaceae</taxon>
        <taxon>Ensete</taxon>
    </lineage>
</organism>
<evidence type="ECO:0000313" key="2">
    <source>
        <dbReference type="EMBL" id="RZR71508.1"/>
    </source>
</evidence>
<dbReference type="EMBL" id="KV875545">
    <property type="protein sequence ID" value="RZR71508.1"/>
    <property type="molecule type" value="Genomic_DNA"/>
</dbReference>
<gene>
    <name evidence="2" type="ORF">BHM03_00005586</name>
</gene>
<proteinExistence type="predicted"/>
<sequence>MFLLTREKKSSPREASVRSPRVVFFSPRSAEKPTVHRSRSGERRHISRFSLSFYLFFSLFFFLPQLIPLKID</sequence>
<keyword evidence="1" id="KW-0812">Transmembrane</keyword>
<evidence type="ECO:0000256" key="1">
    <source>
        <dbReference type="SAM" id="Phobius"/>
    </source>
</evidence>
<evidence type="ECO:0008006" key="3">
    <source>
        <dbReference type="Google" id="ProtNLM"/>
    </source>
</evidence>
<feature type="transmembrane region" description="Helical" evidence="1">
    <location>
        <begin position="46"/>
        <end position="67"/>
    </location>
</feature>
<dbReference type="AlphaFoldDB" id="A0A445MBE9"/>
<accession>A0A445MBE9</accession>
<name>A0A445MBE9_ENSVE</name>
<keyword evidence="1" id="KW-0472">Membrane</keyword>
<keyword evidence="1" id="KW-1133">Transmembrane helix</keyword>
<reference evidence="2" key="1">
    <citation type="journal article" date="2018" name="Data Brief">
        <title>Genome sequence data from 17 accessions of Ensete ventricosum, a staple food crop for millions in Ethiopia.</title>
        <authorList>
            <person name="Yemataw Z."/>
            <person name="Muzemil S."/>
            <person name="Ambachew D."/>
            <person name="Tripathi L."/>
            <person name="Tesfaye K."/>
            <person name="Chala A."/>
            <person name="Farbos A."/>
            <person name="O'Neill P."/>
            <person name="Moore K."/>
            <person name="Grant M."/>
            <person name="Studholme D.J."/>
        </authorList>
    </citation>
    <scope>NUCLEOTIDE SEQUENCE [LARGE SCALE GENOMIC DNA]</scope>
    <source>
        <tissue evidence="2">Leaf</tissue>
    </source>
</reference>